<dbReference type="InterPro" id="IPR055647">
    <property type="entry name" value="DUF7223"/>
</dbReference>
<dbReference type="RefSeq" id="XP_040634789.1">
    <property type="nucleotide sequence ID" value="XM_040786989.1"/>
</dbReference>
<dbReference type="OrthoDB" id="4507608at2759"/>
<reference evidence="5" key="1">
    <citation type="journal article" date="2014" name="Nat. Commun.">
        <title>Genomic adaptations of the halophilic Dead Sea filamentous fungus Eurotium rubrum.</title>
        <authorList>
            <person name="Kis-Papo T."/>
            <person name="Weig A.R."/>
            <person name="Riley R."/>
            <person name="Persoh D."/>
            <person name="Salamov A."/>
            <person name="Sun H."/>
            <person name="Lipzen A."/>
            <person name="Wasser S.P."/>
            <person name="Rambold G."/>
            <person name="Grigoriev I.V."/>
            <person name="Nevo E."/>
        </authorList>
    </citation>
    <scope>NUCLEOTIDE SEQUENCE [LARGE SCALE GENOMIC DNA]</scope>
    <source>
        <strain evidence="5">CBS 135680</strain>
    </source>
</reference>
<proteinExistence type="predicted"/>
<evidence type="ECO:0000256" key="1">
    <source>
        <dbReference type="SAM" id="MobiDB-lite"/>
    </source>
</evidence>
<evidence type="ECO:0000259" key="2">
    <source>
        <dbReference type="Pfam" id="PF22974"/>
    </source>
</evidence>
<feature type="compositionally biased region" description="Basic residues" evidence="1">
    <location>
        <begin position="913"/>
        <end position="926"/>
    </location>
</feature>
<keyword evidence="5" id="KW-1185">Reference proteome</keyword>
<accession>A0A017S3B5</accession>
<dbReference type="EMBL" id="KK088448">
    <property type="protein sequence ID" value="EYE91099.1"/>
    <property type="molecule type" value="Genomic_DNA"/>
</dbReference>
<dbReference type="InterPro" id="IPR054293">
    <property type="entry name" value="DUF7029"/>
</dbReference>
<dbReference type="Pfam" id="PF22974">
    <property type="entry name" value="DUF7029"/>
    <property type="match status" value="1"/>
</dbReference>
<dbReference type="Proteomes" id="UP000019804">
    <property type="component" value="Unassembled WGS sequence"/>
</dbReference>
<evidence type="ECO:0000313" key="4">
    <source>
        <dbReference type="EMBL" id="EYE91099.1"/>
    </source>
</evidence>
<feature type="domain" description="DUF7223" evidence="3">
    <location>
        <begin position="392"/>
        <end position="596"/>
    </location>
</feature>
<sequence length="959" mass="104642">MRFSDYVASLALLGSTTVSAFGRHSSHQGLLQMSPSFAKEGVSLYPALHPDHDATDLNHLIPEVSKRLHFSQEGHRLVLEHSSHIDDVVCTERQIQVFFKTKEALNTVEQHWQEATTAQGFNLITYHIDCGHLTGEHRSFFRASRPRVEGNSITVTTHLIDENDAIHGGNLEWGTYQKPNLAKRQLVKGHVRASRAQEVIVDGEGGNATVDITKDQGAFKEFFPGLNSYGFTDVPDEGTYGGGFLDYDGFEQDDLARRGLFSWIINGIKALIDLVAFQVEAQIRLIITIAKAMIIIAATTVKLLLVPFGFPFDQEYHADINFNHYVPKWIGIGSDPATTIAGAVANSNIPGTVAGVEDAIKKGLITEDEAISSGLKGKDLKDSLEAVYSKSGGSLYLNCDACGTKGSFTFEGKLAFSIADGLTKAQVSLINNEEFVLEAIFGLKLQGRAIGEGGTGANGKQGLKSTVSKQIASIPLSPLYIPGLLTIGPQVVVEPQASLYADGSIDIKAGPRFTISPGNVTLDAKSPDQNVAQGWEPHFEFVFDPSASIVVTADLALQVGIEVALDVLTGTYKTSAGIYTAPSVYLTAEYSKNKKSDDTEELKACDSGIELRAGAKNRVYSSVFGLREWEFKELGTTFADVGLGCIHPDREQVWSSKDVEKTKVLDGYGFETGVGKEVSKQLNGMIASKKSMNVTSPDKIELGDQHATALKHKGKQGNTEKMPQTHGFRVVQDAEMTATLVSGTDGRVYMSDNSADHDLSAPWGALDVKKEQFSYDVFGRLMWFNSTRLKNMDSGMVEIGVASAEKMPMGVSTASFKVIRDEGGKTNDGKESFAMALNASMLEDVKDGRPEWLWYPTVCRIPNRGLQLFASEYIINEKGGAGSDEGPSELRSIYNYHYGWSFWKLGLPKLTKEKKKHGSGKKKHKDPKNFESWFGGKHSKKQLSACRTVRLISGLKKKG</sequence>
<organism evidence="4 5">
    <name type="scientific">Aspergillus ruber (strain CBS 135680)</name>
    <dbReference type="NCBI Taxonomy" id="1388766"/>
    <lineage>
        <taxon>Eukaryota</taxon>
        <taxon>Fungi</taxon>
        <taxon>Dikarya</taxon>
        <taxon>Ascomycota</taxon>
        <taxon>Pezizomycotina</taxon>
        <taxon>Eurotiomycetes</taxon>
        <taxon>Eurotiomycetidae</taxon>
        <taxon>Eurotiales</taxon>
        <taxon>Aspergillaceae</taxon>
        <taxon>Aspergillus</taxon>
        <taxon>Aspergillus subgen. Aspergillus</taxon>
    </lineage>
</organism>
<evidence type="ECO:0000313" key="5">
    <source>
        <dbReference type="Proteomes" id="UP000019804"/>
    </source>
</evidence>
<name>A0A017S3B5_ASPRC</name>
<dbReference type="STRING" id="1388766.A0A017S3B5"/>
<dbReference type="Pfam" id="PF23865">
    <property type="entry name" value="DUF7223"/>
    <property type="match status" value="1"/>
</dbReference>
<dbReference type="AlphaFoldDB" id="A0A017S3B5"/>
<evidence type="ECO:0000259" key="3">
    <source>
        <dbReference type="Pfam" id="PF23865"/>
    </source>
</evidence>
<dbReference type="GeneID" id="63702113"/>
<gene>
    <name evidence="4" type="ORF">EURHEDRAFT_526471</name>
</gene>
<dbReference type="HOGENOM" id="CLU_005055_0_0_1"/>
<protein>
    <submittedName>
        <fullName evidence="4">Uncharacterized protein</fullName>
    </submittedName>
</protein>
<feature type="domain" description="DUF7029" evidence="2">
    <location>
        <begin position="77"/>
        <end position="165"/>
    </location>
</feature>
<feature type="region of interest" description="Disordered" evidence="1">
    <location>
        <begin position="913"/>
        <end position="935"/>
    </location>
</feature>